<evidence type="ECO:0000313" key="13">
    <source>
        <dbReference type="Proteomes" id="UP000314294"/>
    </source>
</evidence>
<reference evidence="12 13" key="1">
    <citation type="submission" date="2019-03" db="EMBL/GenBank/DDBJ databases">
        <title>First draft genome of Liparis tanakae, snailfish: a comprehensive survey of snailfish specific genes.</title>
        <authorList>
            <person name="Kim W."/>
            <person name="Song I."/>
            <person name="Jeong J.-H."/>
            <person name="Kim D."/>
            <person name="Kim S."/>
            <person name="Ryu S."/>
            <person name="Song J.Y."/>
            <person name="Lee S.K."/>
        </authorList>
    </citation>
    <scope>NUCLEOTIDE SEQUENCE [LARGE SCALE GENOMIC DNA]</scope>
    <source>
        <tissue evidence="12">Muscle</tissue>
    </source>
</reference>
<sequence length="306" mass="34958">MTEASRELPRASTGCRRRFEFLSCRTERRRSVRAAPPPRSAVAVVREIINIIIEEYVQHLSGYLLKLKFDPTLLFNTHFQYSNRIALEFSHLYHWHPLMPDSFLIDGDDIPYSQFMSNTSLLMHYGVEKLVEAFSHQPAGQIGGGHNSHAVVLKVSEMVIRESRATRVQPFNEYRKRFNQKPYTSFYDLTGDVEMARGLEELYGDIDALEFYPGLLLEHTRATSLFGESMVEMGAPFSLKGLMGNPICSPEYWKPSTFGGETGFNIVKTSTLKKLVCLNTKWCPYVDFHVPRNEDGTNPEKSSTEL</sequence>
<evidence type="ECO:0000256" key="2">
    <source>
        <dbReference type="ARBA" id="ARBA00022536"/>
    </source>
</evidence>
<keyword evidence="11" id="KW-0349">Heme</keyword>
<evidence type="ECO:0000256" key="8">
    <source>
        <dbReference type="ARBA" id="ARBA00023136"/>
    </source>
</evidence>
<dbReference type="InterPro" id="IPR019791">
    <property type="entry name" value="Haem_peroxidase_animal"/>
</dbReference>
<name>A0A4Z2H522_9TELE</name>
<dbReference type="PANTHER" id="PTHR11903:SF6">
    <property type="entry name" value="PROSTAGLANDIN G_H SYNTHASE 1"/>
    <property type="match status" value="1"/>
</dbReference>
<dbReference type="EMBL" id="SRLO01000339">
    <property type="protein sequence ID" value="TNN60183.1"/>
    <property type="molecule type" value="Genomic_DNA"/>
</dbReference>
<comment type="subcellular location">
    <subcellularLocation>
        <location evidence="1">Endomembrane system</location>
    </subcellularLocation>
</comment>
<dbReference type="PRINTS" id="PR00457">
    <property type="entry name" value="ANPEROXIDASE"/>
</dbReference>
<dbReference type="AlphaFoldDB" id="A0A4Z2H522"/>
<dbReference type="GO" id="GO:0043005">
    <property type="term" value="C:neuron projection"/>
    <property type="evidence" value="ECO:0007669"/>
    <property type="project" value="TreeGrafter"/>
</dbReference>
<keyword evidence="8" id="KW-0472">Membrane</keyword>
<dbReference type="GO" id="GO:0004601">
    <property type="term" value="F:peroxidase activity"/>
    <property type="evidence" value="ECO:0007669"/>
    <property type="project" value="InterPro"/>
</dbReference>
<evidence type="ECO:0000256" key="5">
    <source>
        <dbReference type="ARBA" id="ARBA00022964"/>
    </source>
</evidence>
<keyword evidence="4" id="KW-0732">Signal</keyword>
<evidence type="ECO:0000256" key="9">
    <source>
        <dbReference type="ARBA" id="ARBA00023157"/>
    </source>
</evidence>
<dbReference type="Proteomes" id="UP000314294">
    <property type="component" value="Unassembled WGS sequence"/>
</dbReference>
<feature type="binding site" description="axial binding residue" evidence="11">
    <location>
        <position position="96"/>
    </location>
    <ligand>
        <name>heme b</name>
        <dbReference type="ChEBI" id="CHEBI:60344"/>
    </ligand>
    <ligandPart>
        <name>Fe</name>
        <dbReference type="ChEBI" id="CHEBI:18248"/>
    </ligandPart>
</feature>
<dbReference type="InterPro" id="IPR010255">
    <property type="entry name" value="Haem_peroxidase_sf"/>
</dbReference>
<protein>
    <submittedName>
        <fullName evidence="12">Prostaglandin G/H synthase 1</fullName>
    </submittedName>
</protein>
<dbReference type="GlyCosmos" id="A0A4Z2H522">
    <property type="glycosylation" value="1 site, No reported glycans"/>
</dbReference>
<evidence type="ECO:0000313" key="12">
    <source>
        <dbReference type="EMBL" id="TNN60183.1"/>
    </source>
</evidence>
<comment type="caution">
    <text evidence="12">The sequence shown here is derived from an EMBL/GenBank/DDBJ whole genome shotgun (WGS) entry which is preliminary data.</text>
</comment>
<keyword evidence="13" id="KW-1185">Reference proteome</keyword>
<dbReference type="GO" id="GO:0016702">
    <property type="term" value="F:oxidoreductase activity, acting on single donors with incorporation of molecular oxygen, incorporation of two atoms of oxygen"/>
    <property type="evidence" value="ECO:0007669"/>
    <property type="project" value="TreeGrafter"/>
</dbReference>
<gene>
    <name evidence="12" type="primary">PTGS1_3</name>
    <name evidence="12" type="ORF">EYF80_029616</name>
</gene>
<dbReference type="GO" id="GO:0005737">
    <property type="term" value="C:cytoplasm"/>
    <property type="evidence" value="ECO:0007669"/>
    <property type="project" value="TreeGrafter"/>
</dbReference>
<dbReference type="SUPFAM" id="SSF48113">
    <property type="entry name" value="Heme-dependent peroxidases"/>
    <property type="match status" value="1"/>
</dbReference>
<dbReference type="UniPathway" id="UPA00662"/>
<evidence type="ECO:0000256" key="6">
    <source>
        <dbReference type="ARBA" id="ARBA00023002"/>
    </source>
</evidence>
<dbReference type="GO" id="GO:0006979">
    <property type="term" value="P:response to oxidative stress"/>
    <property type="evidence" value="ECO:0007669"/>
    <property type="project" value="InterPro"/>
</dbReference>
<accession>A0A4Z2H522</accession>
<organism evidence="12 13">
    <name type="scientific">Liparis tanakae</name>
    <name type="common">Tanaka's snailfish</name>
    <dbReference type="NCBI Taxonomy" id="230148"/>
    <lineage>
        <taxon>Eukaryota</taxon>
        <taxon>Metazoa</taxon>
        <taxon>Chordata</taxon>
        <taxon>Craniata</taxon>
        <taxon>Vertebrata</taxon>
        <taxon>Euteleostomi</taxon>
        <taxon>Actinopterygii</taxon>
        <taxon>Neopterygii</taxon>
        <taxon>Teleostei</taxon>
        <taxon>Neoteleostei</taxon>
        <taxon>Acanthomorphata</taxon>
        <taxon>Eupercaria</taxon>
        <taxon>Perciformes</taxon>
        <taxon>Cottioidei</taxon>
        <taxon>Cottales</taxon>
        <taxon>Liparidae</taxon>
        <taxon>Liparis</taxon>
    </lineage>
</organism>
<dbReference type="GO" id="GO:0004666">
    <property type="term" value="F:prostaglandin-endoperoxide synthase activity"/>
    <property type="evidence" value="ECO:0007669"/>
    <property type="project" value="TreeGrafter"/>
</dbReference>
<evidence type="ECO:0000256" key="1">
    <source>
        <dbReference type="ARBA" id="ARBA00004308"/>
    </source>
</evidence>
<keyword evidence="5" id="KW-0223">Dioxygenase</keyword>
<evidence type="ECO:0000256" key="3">
    <source>
        <dbReference type="ARBA" id="ARBA00022723"/>
    </source>
</evidence>
<dbReference type="GO" id="GO:0020037">
    <property type="term" value="F:heme binding"/>
    <property type="evidence" value="ECO:0007669"/>
    <property type="project" value="InterPro"/>
</dbReference>
<evidence type="ECO:0000256" key="4">
    <source>
        <dbReference type="ARBA" id="ARBA00022729"/>
    </source>
</evidence>
<keyword evidence="6" id="KW-0560">Oxidoreductase</keyword>
<dbReference type="Gene3D" id="1.10.640.10">
    <property type="entry name" value="Haem peroxidase domain superfamily, animal type"/>
    <property type="match status" value="1"/>
</dbReference>
<keyword evidence="7 11" id="KW-0408">Iron</keyword>
<dbReference type="OrthoDB" id="823504at2759"/>
<dbReference type="PANTHER" id="PTHR11903">
    <property type="entry name" value="PROSTAGLANDIN G/H SYNTHASE"/>
    <property type="match status" value="1"/>
</dbReference>
<dbReference type="GO" id="GO:0012505">
    <property type="term" value="C:endomembrane system"/>
    <property type="evidence" value="ECO:0007669"/>
    <property type="project" value="UniProtKB-SubCell"/>
</dbReference>
<keyword evidence="9" id="KW-1015">Disulfide bond</keyword>
<evidence type="ECO:0000256" key="10">
    <source>
        <dbReference type="ARBA" id="ARBA00023180"/>
    </source>
</evidence>
<keyword evidence="3 11" id="KW-0479">Metal-binding</keyword>
<dbReference type="Pfam" id="PF03098">
    <property type="entry name" value="An_peroxidase"/>
    <property type="match status" value="1"/>
</dbReference>
<dbReference type="GO" id="GO:0019371">
    <property type="term" value="P:cyclooxygenase pathway"/>
    <property type="evidence" value="ECO:0007669"/>
    <property type="project" value="TreeGrafter"/>
</dbReference>
<keyword evidence="10" id="KW-0325">Glycoprotein</keyword>
<dbReference type="InterPro" id="IPR050783">
    <property type="entry name" value="Oxylipin_biosynth_metab"/>
</dbReference>
<evidence type="ECO:0000256" key="7">
    <source>
        <dbReference type="ARBA" id="ARBA00023004"/>
    </source>
</evidence>
<proteinExistence type="predicted"/>
<evidence type="ECO:0000256" key="11">
    <source>
        <dbReference type="PIRSR" id="PIRSR619791-2"/>
    </source>
</evidence>
<dbReference type="InterPro" id="IPR037120">
    <property type="entry name" value="Haem_peroxidase_sf_animal"/>
</dbReference>
<dbReference type="PROSITE" id="PS50292">
    <property type="entry name" value="PEROXIDASE_3"/>
    <property type="match status" value="1"/>
</dbReference>
<keyword evidence="2" id="KW-0245">EGF-like domain</keyword>
<dbReference type="GO" id="GO:0046872">
    <property type="term" value="F:metal ion binding"/>
    <property type="evidence" value="ECO:0007669"/>
    <property type="project" value="UniProtKB-KW"/>
</dbReference>